<sequence length="189" mass="21049">MPECRYREGKEWLSPAPIIDLEHHKQSAQNKPKSCGFFLNPQFTKSQITLPQHELYSIEFTNPQHKSNLRSLSYGSQVPVVLRNASRVSFFIEPTGGIGPSSRYVGNQTYAAFSSRRVYHARGALKEIMPSHGIGVMALVRCAPIILEGAGLLALVHLETLQPPTNPILLGAKPMCFPSFVRRNKGSHR</sequence>
<accession>A0A317SKJ8</accession>
<gene>
    <name evidence="1" type="ORF">C7212DRAFT_345860</name>
</gene>
<reference evidence="1 2" key="1">
    <citation type="submission" date="2018-03" db="EMBL/GenBank/DDBJ databases">
        <title>Genomes of Pezizomycetes fungi and the evolution of truffles.</title>
        <authorList>
            <person name="Murat C."/>
            <person name="Payen T."/>
            <person name="Noel B."/>
            <person name="Kuo A."/>
            <person name="Martin F.M."/>
        </authorList>
    </citation>
    <scope>NUCLEOTIDE SEQUENCE [LARGE SCALE GENOMIC DNA]</scope>
    <source>
        <strain evidence="1">091103-1</strain>
    </source>
</reference>
<proteinExistence type="predicted"/>
<evidence type="ECO:0000313" key="2">
    <source>
        <dbReference type="Proteomes" id="UP000246991"/>
    </source>
</evidence>
<name>A0A317SKJ8_9PEZI</name>
<keyword evidence="2" id="KW-1185">Reference proteome</keyword>
<protein>
    <submittedName>
        <fullName evidence="1">Uncharacterized protein</fullName>
    </submittedName>
</protein>
<comment type="caution">
    <text evidence="1">The sequence shown here is derived from an EMBL/GenBank/DDBJ whole genome shotgun (WGS) entry which is preliminary data.</text>
</comment>
<evidence type="ECO:0000313" key="1">
    <source>
        <dbReference type="EMBL" id="PWW74952.1"/>
    </source>
</evidence>
<dbReference type="Proteomes" id="UP000246991">
    <property type="component" value="Unassembled WGS sequence"/>
</dbReference>
<dbReference type="EMBL" id="PYWC01000054">
    <property type="protein sequence ID" value="PWW74952.1"/>
    <property type="molecule type" value="Genomic_DNA"/>
</dbReference>
<organism evidence="1 2">
    <name type="scientific">Tuber magnatum</name>
    <name type="common">white Piedmont truffle</name>
    <dbReference type="NCBI Taxonomy" id="42249"/>
    <lineage>
        <taxon>Eukaryota</taxon>
        <taxon>Fungi</taxon>
        <taxon>Dikarya</taxon>
        <taxon>Ascomycota</taxon>
        <taxon>Pezizomycotina</taxon>
        <taxon>Pezizomycetes</taxon>
        <taxon>Pezizales</taxon>
        <taxon>Tuberaceae</taxon>
        <taxon>Tuber</taxon>
    </lineage>
</organism>
<dbReference type="AlphaFoldDB" id="A0A317SKJ8"/>